<keyword evidence="3" id="KW-1185">Reference proteome</keyword>
<proteinExistence type="predicted"/>
<comment type="caution">
    <text evidence="2">The sequence shown here is derived from an EMBL/GenBank/DDBJ whole genome shotgun (WGS) entry which is preliminary data.</text>
</comment>
<organism evidence="2 3">
    <name type="scientific">Gemmobacter nanjingensis</name>
    <dbReference type="NCBI Taxonomy" id="488454"/>
    <lineage>
        <taxon>Bacteria</taxon>
        <taxon>Pseudomonadati</taxon>
        <taxon>Pseudomonadota</taxon>
        <taxon>Alphaproteobacteria</taxon>
        <taxon>Rhodobacterales</taxon>
        <taxon>Paracoccaceae</taxon>
        <taxon>Gemmobacter</taxon>
    </lineage>
</organism>
<evidence type="ECO:0000313" key="3">
    <source>
        <dbReference type="Proteomes" id="UP000658305"/>
    </source>
</evidence>
<protein>
    <submittedName>
        <fullName evidence="2">ABC transporter substrate-binding protein</fullName>
    </submittedName>
</protein>
<accession>A0ABQ3FIX1</accession>
<dbReference type="SUPFAM" id="SSF53850">
    <property type="entry name" value="Periplasmic binding protein-like II"/>
    <property type="match status" value="1"/>
</dbReference>
<dbReference type="Proteomes" id="UP000658305">
    <property type="component" value="Unassembled WGS sequence"/>
</dbReference>
<dbReference type="Gene3D" id="3.40.190.10">
    <property type="entry name" value="Periplasmic binding protein-like II"/>
    <property type="match status" value="2"/>
</dbReference>
<name>A0ABQ3FIX1_9RHOB</name>
<feature type="domain" description="SsuA/THI5-like" evidence="1">
    <location>
        <begin position="59"/>
        <end position="261"/>
    </location>
</feature>
<dbReference type="PANTHER" id="PTHR30024:SF48">
    <property type="entry name" value="ABC TRANSPORTER SUBSTRATE-BINDING PROTEIN"/>
    <property type="match status" value="1"/>
</dbReference>
<gene>
    <name evidence="2" type="ORF">GCM10007291_27370</name>
</gene>
<dbReference type="Pfam" id="PF09084">
    <property type="entry name" value="NMT1"/>
    <property type="match status" value="1"/>
</dbReference>
<dbReference type="PANTHER" id="PTHR30024">
    <property type="entry name" value="ALIPHATIC SULFONATES-BINDING PROTEIN-RELATED"/>
    <property type="match status" value="1"/>
</dbReference>
<dbReference type="EMBL" id="BMYI01000008">
    <property type="protein sequence ID" value="GHC26098.1"/>
    <property type="molecule type" value="Genomic_DNA"/>
</dbReference>
<sequence length="336" mass="35471">MPAILYGKLWEEPMSFTRHMIAATVLALSSTTAWAGDMMLRIATQLSGTVNWELTTLHERGFDTANGFRLEVQDVAAGPAAQVAFQAGEVDAIVSDWLWVARKRAEGEDYVFIPYSRAVGALHVPKDSKAQGLADLKGGKIGIAGGPVDKSWLILRAYSRKELGFELQEATEQVFGAPPLIFETALAGELDGAVNFWHFGAKMEAAGMRPLITVAEAGAALGLDPDTPLLGYVVRGDLLRDKPALVQGFAAASRATKEVLATDDAAWQALRPLMNAKTDAQFEALKAGFRAGIPAPGPVDEAAAGRLLAIMADLGGADLVGKMDSLPGGVFLAPGG</sequence>
<reference evidence="3" key="1">
    <citation type="journal article" date="2019" name="Int. J. Syst. Evol. Microbiol.">
        <title>The Global Catalogue of Microorganisms (GCM) 10K type strain sequencing project: providing services to taxonomists for standard genome sequencing and annotation.</title>
        <authorList>
            <consortium name="The Broad Institute Genomics Platform"/>
            <consortium name="The Broad Institute Genome Sequencing Center for Infectious Disease"/>
            <person name="Wu L."/>
            <person name="Ma J."/>
        </authorList>
    </citation>
    <scope>NUCLEOTIDE SEQUENCE [LARGE SCALE GENOMIC DNA]</scope>
    <source>
        <strain evidence="3">KCTC 23298</strain>
    </source>
</reference>
<dbReference type="InterPro" id="IPR015168">
    <property type="entry name" value="SsuA/THI5"/>
</dbReference>
<evidence type="ECO:0000313" key="2">
    <source>
        <dbReference type="EMBL" id="GHC26098.1"/>
    </source>
</evidence>
<evidence type="ECO:0000259" key="1">
    <source>
        <dbReference type="Pfam" id="PF09084"/>
    </source>
</evidence>